<dbReference type="Gene3D" id="3.30.9.10">
    <property type="entry name" value="D-Amino Acid Oxidase, subunit A, domain 2"/>
    <property type="match status" value="1"/>
</dbReference>
<dbReference type="Pfam" id="PF01266">
    <property type="entry name" value="DAO"/>
    <property type="match status" value="1"/>
</dbReference>
<dbReference type="PANTHER" id="PTHR13847">
    <property type="entry name" value="SARCOSINE DEHYDROGENASE-RELATED"/>
    <property type="match status" value="1"/>
</dbReference>
<dbReference type="Gene3D" id="3.50.50.60">
    <property type="entry name" value="FAD/NAD(P)-binding domain"/>
    <property type="match status" value="1"/>
</dbReference>
<evidence type="ECO:0000256" key="1">
    <source>
        <dbReference type="ARBA" id="ARBA00023002"/>
    </source>
</evidence>
<evidence type="ECO:0000259" key="2">
    <source>
        <dbReference type="Pfam" id="PF01266"/>
    </source>
</evidence>
<organism evidence="3 4">
    <name type="scientific">Daeguia caeni</name>
    <dbReference type="NCBI Taxonomy" id="439612"/>
    <lineage>
        <taxon>Bacteria</taxon>
        <taxon>Pseudomonadati</taxon>
        <taxon>Pseudomonadota</taxon>
        <taxon>Alphaproteobacteria</taxon>
        <taxon>Hyphomicrobiales</taxon>
        <taxon>Brucellaceae</taxon>
        <taxon>Daeguia</taxon>
    </lineage>
</organism>
<keyword evidence="4" id="KW-1185">Reference proteome</keyword>
<dbReference type="RefSeq" id="WP_374833833.1">
    <property type="nucleotide sequence ID" value="NZ_JBHEEZ010000033.1"/>
</dbReference>
<dbReference type="GO" id="GO:0016491">
    <property type="term" value="F:oxidoreductase activity"/>
    <property type="evidence" value="ECO:0007669"/>
    <property type="project" value="UniProtKB-KW"/>
</dbReference>
<dbReference type="SUPFAM" id="SSF51905">
    <property type="entry name" value="FAD/NAD(P)-binding domain"/>
    <property type="match status" value="1"/>
</dbReference>
<keyword evidence="1 3" id="KW-0560">Oxidoreductase</keyword>
<gene>
    <name evidence="3" type="ORF">ACFO1V_11405</name>
</gene>
<dbReference type="EC" id="1.-.-.-" evidence="3"/>
<dbReference type="PANTHER" id="PTHR13847:SF281">
    <property type="entry name" value="FAD DEPENDENT OXIDOREDUCTASE DOMAIN-CONTAINING PROTEIN"/>
    <property type="match status" value="1"/>
</dbReference>
<dbReference type="InterPro" id="IPR006076">
    <property type="entry name" value="FAD-dep_OxRdtase"/>
</dbReference>
<comment type="caution">
    <text evidence="3">The sequence shown here is derived from an EMBL/GenBank/DDBJ whole genome shotgun (WGS) entry which is preliminary data.</text>
</comment>
<dbReference type="Proteomes" id="UP001596042">
    <property type="component" value="Unassembled WGS sequence"/>
</dbReference>
<evidence type="ECO:0000313" key="3">
    <source>
        <dbReference type="EMBL" id="MFC4625811.1"/>
    </source>
</evidence>
<protein>
    <submittedName>
        <fullName evidence="3">NAD(P)/FAD-dependent oxidoreductase</fullName>
        <ecNumber evidence="3">1.-.-.-</ecNumber>
    </submittedName>
</protein>
<accession>A0ABV9H5Z2</accession>
<sequence>MKTTPYWWEDAEPQHGERSFDKSDCSVLIIGAGYTGLSAAITLAEEGIGNIFVVDAMRIGEGASSRNGGQLGNSPKFDLAYAQRKFGDKRGREIIEDYDASVSFLIKRAQSLGADIDLNLNGSVAGAHSRQDFARLRQIRDRLPADKRTQFELIEEKDVHRVLKTDIYRGALLRHDWGSLHPAKYVKALADRARALGVRIFTGWRYGGADKSGSAYLARLSQTNDTGTVQIRADSVFIAVNGYAGPEFPWLRKRIIPVQSYMIATEELPFDMLEELIPQNRVVNDTKHILYYFRRSPDGKRILFGGRASFRKANEQESAVGLRAFMEHTFPSLRGVKLTHSWLGNVCFAYDFVTHAGRLPDGIYYSSCYNGNGVSMATYIGHRMAEMILNKPGHDRGVINTHFPRLYCYNGNPWFLPIVGSWYRFLDKKARWGEK</sequence>
<evidence type="ECO:0000313" key="4">
    <source>
        <dbReference type="Proteomes" id="UP001596042"/>
    </source>
</evidence>
<reference evidence="4" key="1">
    <citation type="journal article" date="2019" name="Int. J. Syst. Evol. Microbiol.">
        <title>The Global Catalogue of Microorganisms (GCM) 10K type strain sequencing project: providing services to taxonomists for standard genome sequencing and annotation.</title>
        <authorList>
            <consortium name="The Broad Institute Genomics Platform"/>
            <consortium name="The Broad Institute Genome Sequencing Center for Infectious Disease"/>
            <person name="Wu L."/>
            <person name="Ma J."/>
        </authorList>
    </citation>
    <scope>NUCLEOTIDE SEQUENCE [LARGE SCALE GENOMIC DNA]</scope>
    <source>
        <strain evidence="4">CGMCC 1.15731</strain>
    </source>
</reference>
<name>A0ABV9H5Z2_9HYPH</name>
<dbReference type="InterPro" id="IPR036188">
    <property type="entry name" value="FAD/NAD-bd_sf"/>
</dbReference>
<proteinExistence type="predicted"/>
<dbReference type="EMBL" id="JBHSEL010000113">
    <property type="protein sequence ID" value="MFC4625811.1"/>
    <property type="molecule type" value="Genomic_DNA"/>
</dbReference>
<feature type="domain" description="FAD dependent oxidoreductase" evidence="2">
    <location>
        <begin position="27"/>
        <end position="387"/>
    </location>
</feature>